<reference evidence="1 2" key="1">
    <citation type="submission" date="2018-06" db="EMBL/GenBank/DDBJ databases">
        <authorList>
            <consortium name="Pathogen Informatics"/>
            <person name="Doyle S."/>
        </authorList>
    </citation>
    <scope>NUCLEOTIDE SEQUENCE [LARGE SCALE GENOMIC DNA]</scope>
    <source>
        <strain evidence="1 2">NCTC13532</strain>
    </source>
</reference>
<evidence type="ECO:0000313" key="2">
    <source>
        <dbReference type="Proteomes" id="UP000254282"/>
    </source>
</evidence>
<dbReference type="AlphaFoldDB" id="A0A381FQK4"/>
<organism evidence="1 2">
    <name type="scientific">Chryseobacterium indoltheticum</name>
    <dbReference type="NCBI Taxonomy" id="254"/>
    <lineage>
        <taxon>Bacteria</taxon>
        <taxon>Pseudomonadati</taxon>
        <taxon>Bacteroidota</taxon>
        <taxon>Flavobacteriia</taxon>
        <taxon>Flavobacteriales</taxon>
        <taxon>Weeksellaceae</taxon>
        <taxon>Chryseobacterium group</taxon>
        <taxon>Chryseobacterium</taxon>
    </lineage>
</organism>
<name>A0A381FQK4_9FLAO</name>
<sequence length="301" mass="36051">MDLGKETTWVLEFYKLYESRNIDEIKKRLFDISDIMIYLHEILAEKNLKLQEKDMYSEQLVIKLHLQNLSLLELSKGHSIKSNFYENKAPHIKFLDLSSIITIVRSQYESLLMYQHLYINSDCENEQKLRFESWIMSSMMLRSKVFSRSTAIDKQRFENEQEAIMRLRKSISNNEIFQKLSEKQQKSLLENGSGKLFKSWDTLFLESKFSEKGVFSKLYYTASVYAHSEGILALQLKETKHLMEHEHMKETLYLMLFYSYLMTSIMIKNITNKFPLVKERYDKLDEKKKFEIDFNYLLSFK</sequence>
<dbReference type="RefSeq" id="WP_115621824.1">
    <property type="nucleotide sequence ID" value="NZ_UFVR01000004.1"/>
</dbReference>
<evidence type="ECO:0000313" key="1">
    <source>
        <dbReference type="EMBL" id="SUX48834.1"/>
    </source>
</evidence>
<proteinExistence type="predicted"/>
<protein>
    <submittedName>
        <fullName evidence="1">Uncharacterized protein</fullName>
    </submittedName>
</protein>
<gene>
    <name evidence="1" type="ORF">NCTC13532_04445</name>
</gene>
<dbReference type="Proteomes" id="UP000254282">
    <property type="component" value="Unassembled WGS sequence"/>
</dbReference>
<dbReference type="EMBL" id="UFVR01000004">
    <property type="protein sequence ID" value="SUX48834.1"/>
    <property type="molecule type" value="Genomic_DNA"/>
</dbReference>
<accession>A0A381FQK4</accession>